<dbReference type="InterPro" id="IPR029063">
    <property type="entry name" value="SAM-dependent_MTases_sf"/>
</dbReference>
<dbReference type="Proteomes" id="UP000068026">
    <property type="component" value="Chromosome"/>
</dbReference>
<organism evidence="3 5">
    <name type="scientific">Anaerotignum propionicum DSM 1682</name>
    <dbReference type="NCBI Taxonomy" id="991789"/>
    <lineage>
        <taxon>Bacteria</taxon>
        <taxon>Bacillati</taxon>
        <taxon>Bacillota</taxon>
        <taxon>Clostridia</taxon>
        <taxon>Lachnospirales</taxon>
        <taxon>Anaerotignaceae</taxon>
        <taxon>Anaerotignum</taxon>
    </lineage>
</organism>
<dbReference type="InterPro" id="IPR025714">
    <property type="entry name" value="Methyltranfer_dom"/>
</dbReference>
<dbReference type="GO" id="GO:0008168">
    <property type="term" value="F:methyltransferase activity"/>
    <property type="evidence" value="ECO:0007669"/>
    <property type="project" value="UniProtKB-KW"/>
</dbReference>
<evidence type="ECO:0000313" key="5">
    <source>
        <dbReference type="Proteomes" id="UP000184204"/>
    </source>
</evidence>
<dbReference type="AlphaFoldDB" id="A0A120MKG9"/>
<reference evidence="2 4" key="1">
    <citation type="journal article" date="2016" name="Genome Announc.">
        <title>Complete Genome Sequence of the Amino Acid-Fermenting Clostridium propionicum X2 (DSM 1682).</title>
        <authorList>
            <person name="Poehlein A."/>
            <person name="Schlien K."/>
            <person name="Chowdhury N.P."/>
            <person name="Gottschalk G."/>
            <person name="Buckel W."/>
            <person name="Daniel R."/>
        </authorList>
    </citation>
    <scope>NUCLEOTIDE SEQUENCE [LARGE SCALE GENOMIC DNA]</scope>
    <source>
        <strain evidence="2 4">X2</strain>
    </source>
</reference>
<reference evidence="4" key="2">
    <citation type="submission" date="2016-01" db="EMBL/GenBank/DDBJ databases">
        <authorList>
            <person name="Poehlein A."/>
            <person name="Schlien K."/>
            <person name="Gottschalk G."/>
            <person name="Buckel W."/>
            <person name="Daniel R."/>
        </authorList>
    </citation>
    <scope>NUCLEOTIDE SEQUENCE [LARGE SCALE GENOMIC DNA]</scope>
    <source>
        <strain evidence="4">X2</strain>
    </source>
</reference>
<keyword evidence="2" id="KW-0489">Methyltransferase</keyword>
<dbReference type="Pfam" id="PF13847">
    <property type="entry name" value="Methyltransf_31"/>
    <property type="match status" value="1"/>
</dbReference>
<evidence type="ECO:0000259" key="1">
    <source>
        <dbReference type="Pfam" id="PF13847"/>
    </source>
</evidence>
<name>A0A120MKG9_ANAPI</name>
<evidence type="ECO:0000313" key="3">
    <source>
        <dbReference type="EMBL" id="SHE54747.1"/>
    </source>
</evidence>
<dbReference type="Proteomes" id="UP000184204">
    <property type="component" value="Unassembled WGS sequence"/>
</dbReference>
<keyword evidence="2" id="KW-0808">Transferase</keyword>
<accession>A0A120MKG9</accession>
<reference evidence="5" key="3">
    <citation type="submission" date="2016-11" db="EMBL/GenBank/DDBJ databases">
        <authorList>
            <person name="Jaros S."/>
            <person name="Januszkiewicz K."/>
            <person name="Wedrychowicz H."/>
        </authorList>
    </citation>
    <scope>NUCLEOTIDE SEQUENCE [LARGE SCALE GENOMIC DNA]</scope>
    <source>
        <strain evidence="5">DSM 1682</strain>
    </source>
</reference>
<evidence type="ECO:0000313" key="4">
    <source>
        <dbReference type="Proteomes" id="UP000068026"/>
    </source>
</evidence>
<dbReference type="SUPFAM" id="SSF53335">
    <property type="entry name" value="S-adenosyl-L-methionine-dependent methyltransferases"/>
    <property type="match status" value="1"/>
</dbReference>
<dbReference type="Gene3D" id="3.40.50.150">
    <property type="entry name" value="Vaccinia Virus protein VP39"/>
    <property type="match status" value="1"/>
</dbReference>
<dbReference type="EMBL" id="FQUA01000003">
    <property type="protein sequence ID" value="SHE54747.1"/>
    <property type="molecule type" value="Genomic_DNA"/>
</dbReference>
<dbReference type="EMBL" id="CP014223">
    <property type="protein sequence ID" value="AMJ42247.1"/>
    <property type="molecule type" value="Genomic_DNA"/>
</dbReference>
<reference evidence="3" key="4">
    <citation type="submission" date="2016-11" db="EMBL/GenBank/DDBJ databases">
        <authorList>
            <person name="Varghese N."/>
            <person name="Submissions S."/>
        </authorList>
    </citation>
    <scope>NUCLEOTIDE SEQUENCE</scope>
    <source>
        <strain evidence="3">DSM 1682</strain>
    </source>
</reference>
<evidence type="ECO:0000313" key="2">
    <source>
        <dbReference type="EMBL" id="AMJ42247.1"/>
    </source>
</evidence>
<dbReference type="PANTHER" id="PTHR47739:SF1">
    <property type="entry name" value="TRNA1(VAL) (ADENINE(37)-N6)-METHYLTRANSFERASE"/>
    <property type="match status" value="1"/>
</dbReference>
<dbReference type="EC" id="2.1.1.223" evidence="2"/>
<sequence length="251" mass="28112">MRTDIKINDYERVDDLHRDGYQIIQDPSRFCFGVDAVLLSSFARVKKGECVLDLGTGTGIIPILLAAKTKGQQFTGLEIQEESVEMALRSVALNELEEQVSILHGDIKEVATLFHKQTFDVVTSNPPYMNEGGGLVNPHSAKAIARHEILCSLEDIVAAADKVLNKGGRFYMIHRPHRLTDILVLMRQYKLEPKRLRFIHPFQDKAPTMVLVEGIKGGNPMVKVEPPLIIYSEAGKYTQEAFDIYYGEGQA</sequence>
<dbReference type="KEGG" id="cpro:CPRO_26990"/>
<dbReference type="RefSeq" id="WP_066052766.1">
    <property type="nucleotide sequence ID" value="NZ_CP014223.1"/>
</dbReference>
<dbReference type="PANTHER" id="PTHR47739">
    <property type="entry name" value="TRNA1(VAL) (ADENINE(37)-N6)-METHYLTRANSFERASE"/>
    <property type="match status" value="1"/>
</dbReference>
<dbReference type="OrthoDB" id="9777257at2"/>
<gene>
    <name evidence="2" type="primary">yfiC</name>
    <name evidence="2" type="ORF">CPRO_26990</name>
    <name evidence="3" type="ORF">SAMN02745151_01064</name>
</gene>
<protein>
    <submittedName>
        <fullName evidence="2">tRNA1(Val) (Adenine(37)-N6)-methyltransferase</fullName>
        <ecNumber evidence="2">2.1.1.223</ecNumber>
    </submittedName>
    <submittedName>
        <fullName evidence="3">tRNA1Val (Adenine37-N6)-methyltransferase</fullName>
    </submittedName>
</protein>
<dbReference type="InterPro" id="IPR050210">
    <property type="entry name" value="tRNA_Adenine-N(6)_MTase"/>
</dbReference>
<dbReference type="CDD" id="cd02440">
    <property type="entry name" value="AdoMet_MTases"/>
    <property type="match status" value="1"/>
</dbReference>
<proteinExistence type="predicted"/>
<keyword evidence="4" id="KW-1185">Reference proteome</keyword>
<dbReference type="GO" id="GO:0032259">
    <property type="term" value="P:methylation"/>
    <property type="evidence" value="ECO:0007669"/>
    <property type="project" value="UniProtKB-KW"/>
</dbReference>
<feature type="domain" description="Methyltransferase" evidence="1">
    <location>
        <begin position="46"/>
        <end position="173"/>
    </location>
</feature>